<dbReference type="KEGG" id="cel:CELE_Y75B8A.13"/>
<feature type="compositionally biased region" description="Polar residues" evidence="1">
    <location>
        <begin position="570"/>
        <end position="582"/>
    </location>
</feature>
<dbReference type="RefSeq" id="NP_499586.2">
    <property type="nucleotide sequence ID" value="NM_067185.2"/>
</dbReference>
<protein>
    <submittedName>
        <fullName evidence="2">LOW QUALITY PROTEIN: titin</fullName>
    </submittedName>
</protein>
<feature type="compositionally biased region" description="Basic and acidic residues" evidence="1">
    <location>
        <begin position="367"/>
        <end position="380"/>
    </location>
</feature>
<dbReference type="PaxDb" id="6239-Y75B8A.13"/>
<feature type="compositionally biased region" description="Basic and acidic residues" evidence="1">
    <location>
        <begin position="431"/>
        <end position="453"/>
    </location>
</feature>
<dbReference type="GeneID" id="176648"/>
<reference evidence="2 3" key="1">
    <citation type="journal article" date="1998" name="Science">
        <title>Genome sequence of the nematode C. elegans: a platform for investigating biology.</title>
        <authorList>
            <consortium name="The C. elegans sequencing consortium"/>
            <person name="Sulson J.E."/>
            <person name="Waterston R."/>
        </authorList>
    </citation>
    <scope>NUCLEOTIDE SEQUENCE [LARGE SCALE GENOMIC DNA]</scope>
    <source>
        <strain evidence="2 3">Bristol N2</strain>
    </source>
</reference>
<dbReference type="PeptideAtlas" id="Q9XW69"/>
<accession>Q9XW69</accession>
<keyword evidence="3" id="KW-1185">Reference proteome</keyword>
<feature type="compositionally biased region" description="Polar residues" evidence="1">
    <location>
        <begin position="382"/>
        <end position="394"/>
    </location>
</feature>
<dbReference type="HOGENOM" id="CLU_253133_0_0_1"/>
<evidence type="ECO:0000313" key="4">
    <source>
        <dbReference type="WormBase" id="Y75B8A.13"/>
    </source>
</evidence>
<proteinExistence type="predicted"/>
<feature type="compositionally biased region" description="Low complexity" evidence="1">
    <location>
        <begin position="990"/>
        <end position="1006"/>
    </location>
</feature>
<dbReference type="InParanoid" id="Q9XW69"/>
<feature type="compositionally biased region" description="Polar residues" evidence="1">
    <location>
        <begin position="317"/>
        <end position="338"/>
    </location>
</feature>
<dbReference type="OMA" id="ILDQPAM"/>
<gene>
    <name evidence="2" type="ORF">CELE_Y75B8A.13</name>
    <name evidence="2 4" type="ORF">Y75B8A.13</name>
</gene>
<feature type="compositionally biased region" description="Basic and acidic residues" evidence="1">
    <location>
        <begin position="705"/>
        <end position="716"/>
    </location>
</feature>
<organism evidence="2 3">
    <name type="scientific">Caenorhabditis elegans</name>
    <dbReference type="NCBI Taxonomy" id="6239"/>
    <lineage>
        <taxon>Eukaryota</taxon>
        <taxon>Metazoa</taxon>
        <taxon>Ecdysozoa</taxon>
        <taxon>Nematoda</taxon>
        <taxon>Chromadorea</taxon>
        <taxon>Rhabditida</taxon>
        <taxon>Rhabditina</taxon>
        <taxon>Rhabditomorpha</taxon>
        <taxon>Rhabditoidea</taxon>
        <taxon>Rhabditidae</taxon>
        <taxon>Peloderinae</taxon>
        <taxon>Caenorhabditis</taxon>
    </lineage>
</organism>
<feature type="compositionally biased region" description="Acidic residues" evidence="1">
    <location>
        <begin position="510"/>
        <end position="523"/>
    </location>
</feature>
<evidence type="ECO:0000313" key="3">
    <source>
        <dbReference type="Proteomes" id="UP000001940"/>
    </source>
</evidence>
<feature type="compositionally biased region" description="Low complexity" evidence="1">
    <location>
        <begin position="491"/>
        <end position="501"/>
    </location>
</feature>
<feature type="region of interest" description="Disordered" evidence="1">
    <location>
        <begin position="290"/>
        <end position="1420"/>
    </location>
</feature>
<feature type="compositionally biased region" description="Acidic residues" evidence="1">
    <location>
        <begin position="1200"/>
        <end position="1218"/>
    </location>
</feature>
<dbReference type="CTD" id="176648"/>
<feature type="compositionally biased region" description="Low complexity" evidence="1">
    <location>
        <begin position="1161"/>
        <end position="1174"/>
    </location>
</feature>
<dbReference type="Proteomes" id="UP000001940">
    <property type="component" value="Chromosome III"/>
</dbReference>
<dbReference type="EMBL" id="BX284603">
    <property type="protein sequence ID" value="CAA22101.2"/>
    <property type="molecule type" value="Genomic_DNA"/>
</dbReference>
<dbReference type="AGR" id="WB:WBGene00013549"/>
<evidence type="ECO:0000256" key="1">
    <source>
        <dbReference type="SAM" id="MobiDB-lite"/>
    </source>
</evidence>
<feature type="compositionally biased region" description="Low complexity" evidence="1">
    <location>
        <begin position="888"/>
        <end position="906"/>
    </location>
</feature>
<feature type="compositionally biased region" description="Basic and acidic residues" evidence="1">
    <location>
        <begin position="1363"/>
        <end position="1378"/>
    </location>
</feature>
<feature type="compositionally biased region" description="Basic and acidic residues" evidence="1">
    <location>
        <begin position="475"/>
        <end position="490"/>
    </location>
</feature>
<name>Q9XW69_CAEEL</name>
<feature type="compositionally biased region" description="Acidic residues" evidence="1">
    <location>
        <begin position="556"/>
        <end position="565"/>
    </location>
</feature>
<sequence>MSKPPKLPATASYFKEIIDDYILKSKIAYDFYKKSQVLITCKPLRTEGYLTRFLPWHQFLLDDLEIFNRNMEISKKNQRNELVDLNLSPYIIWERVLTQLFQLFVIETPRLDGECTAVMRALNALREIMRIIELHNGVVGVNVFHYSEIEDDALMIWIEDQKKFEYHQKAQCRDITAITEKLLKYQKDDPEKRRILKERMEKLIRKYKDETFYYQIPITYQELVVRYEKKHKKTTKPPQHLIILPLPPRRASPAPPRVIPHVIMQPPRPRPPISTADLCTPAFQQLPPPREEAMEIDKSSESSEHSTIAGAGEAGSITVTASSSEKSPADSQGSASPDESTEEPSQDHTPQDLPMDQAPPQAEEDLLERSDADPGSRDESQNDVTASLDGSTEEASQDHTEFVADTPGAGDESTDDALNLPMDTDQAPPHAGEEDLLERSDADFFAPRVRDESQNDSQDSEDVTASLDGSTEEASQDHSGTRESSERSESSSESPNSSPQRENLDTAPPQEEELFDDALEDPEASPKSPETVDAAPIEEGSDAAPEAPEPSPLELLDPELREDEDPKNASEGNFQSDDSQIYSEERRQVGQEYQEEASEDKDDSMDSAEAGERSDDPQDLRESSSSSDESDESEGNSSPSEAPGSPRQQDPEPMEAFGEASEAPPPPPDQGSKDQEAILDQPVMEPEEAASNGSLEDPLDFADSDAARERSDDPQSVRESSASSDESDSSSEAPCSPIQQDSEPMEAFTEASEAPPPPNQGSEDPESILEQLAMEPEGDASNRLLEDPMDSTDLNAAGERSESSSSSDESDSSYEAPRQQDPEPMEAFIEASEAPSPLNQESEDPPAMHYELTGPNEDVEPAEDVSSGSHEDPTAARERLDDPQGLRESSPSSDESDSSSEAPGSPRQQDPEPIEAFTEASEAPPPPPNQGSEDPESILDQPAMEPEEAASNGSLEGPMDHTDPNAVQERSNDPQVHLDSFNESSDESNGEGSSSPSEASRSPMEAFNEASKASPPPNQGSEIQEAILDQSAAEPEEDASIGPIEDSLDSADLDAVQERSDDPQNLRESSASSDESDSSYEAPGSPRWQDPGPMKAFNEVSDAPSPPPNQGSEDHEAILDQPAMEPEEDASNGSLEDPGERSDDLQVHLDSFNESSDESNGEGSSSPSEASRSPRQQDPESMESFNEASEAPPDQRSEDQEAIPAEEPEEEQDPEEPVEINYDIPTPASYHSSTDSVDLESPIMGPAPPQFSAEQFLVDQHPANPSFFDASSDYRVAAGQEAQRPEQDSRFPETSSMPSGAGEQEDQASGSAPEPDDILQQALMDALGSPSPAEPHDILQQALMDAFGSPPRVEEDQQLLMDPLDRPFGEGAERRTEEADVTTPAAPAQESTESSAAQKREFLPEHDEDEAQDPKRPRLE</sequence>
<dbReference type="Bgee" id="WBGene00013549">
    <property type="expression patterns" value="Expressed in pharyngeal muscle cell (C elegans) and 3 other cell types or tissues"/>
</dbReference>
<dbReference type="STRING" id="6239.Y75B8A.13.1"/>
<feature type="compositionally biased region" description="Basic and acidic residues" evidence="1">
    <location>
        <begin position="1056"/>
        <end position="1065"/>
    </location>
</feature>
<evidence type="ECO:0000313" key="2">
    <source>
        <dbReference type="EMBL" id="CAA22101.2"/>
    </source>
</evidence>
<dbReference type="eggNOG" id="ENOG502RT6J">
    <property type="taxonomic scope" value="Eukaryota"/>
</dbReference>
<feature type="compositionally biased region" description="Basic and acidic residues" evidence="1">
    <location>
        <begin position="610"/>
        <end position="622"/>
    </location>
</feature>
<dbReference type="WormBase" id="Y75B8A.13">
    <property type="protein sequence ID" value="CE41484"/>
    <property type="gene ID" value="WBGene00013549"/>
</dbReference>
<dbReference type="AlphaFoldDB" id="Q9XW69"/>
<dbReference type="FunCoup" id="Q9XW69">
    <property type="interactions" value="170"/>
</dbReference>
<feature type="compositionally biased region" description="Basic and acidic residues" evidence="1">
    <location>
        <begin position="290"/>
        <end position="304"/>
    </location>
</feature>
<feature type="compositionally biased region" description="Basic and acidic residues" evidence="1">
    <location>
        <begin position="1138"/>
        <end position="1147"/>
    </location>
</feature>
<dbReference type="UCSC" id="Y75B8A.13">
    <property type="organism name" value="c. elegans"/>
</dbReference>
<feature type="compositionally biased region" description="Acidic residues" evidence="1">
    <location>
        <begin position="593"/>
        <end position="606"/>
    </location>
</feature>
<feature type="compositionally biased region" description="Basic and acidic residues" evidence="1">
    <location>
        <begin position="869"/>
        <end position="885"/>
    </location>
</feature>
<dbReference type="OrthoDB" id="10396953at2759"/>